<feature type="compositionally biased region" description="Polar residues" evidence="1">
    <location>
        <begin position="1"/>
        <end position="10"/>
    </location>
</feature>
<dbReference type="Proteomes" id="UP001219525">
    <property type="component" value="Unassembled WGS sequence"/>
</dbReference>
<reference evidence="2" key="1">
    <citation type="submission" date="2023-03" db="EMBL/GenBank/DDBJ databases">
        <title>Massive genome expansion in bonnet fungi (Mycena s.s.) driven by repeated elements and novel gene families across ecological guilds.</title>
        <authorList>
            <consortium name="Lawrence Berkeley National Laboratory"/>
            <person name="Harder C.B."/>
            <person name="Miyauchi S."/>
            <person name="Viragh M."/>
            <person name="Kuo A."/>
            <person name="Thoen E."/>
            <person name="Andreopoulos B."/>
            <person name="Lu D."/>
            <person name="Skrede I."/>
            <person name="Drula E."/>
            <person name="Henrissat B."/>
            <person name="Morin E."/>
            <person name="Kohler A."/>
            <person name="Barry K."/>
            <person name="LaButti K."/>
            <person name="Morin E."/>
            <person name="Salamov A."/>
            <person name="Lipzen A."/>
            <person name="Mereny Z."/>
            <person name="Hegedus B."/>
            <person name="Baldrian P."/>
            <person name="Stursova M."/>
            <person name="Weitz H."/>
            <person name="Taylor A."/>
            <person name="Grigoriev I.V."/>
            <person name="Nagy L.G."/>
            <person name="Martin F."/>
            <person name="Kauserud H."/>
        </authorList>
    </citation>
    <scope>NUCLEOTIDE SEQUENCE</scope>
    <source>
        <strain evidence="2">9144</strain>
    </source>
</reference>
<gene>
    <name evidence="2" type="ORF">GGX14DRAFT_701785</name>
</gene>
<feature type="compositionally biased region" description="Basic and acidic residues" evidence="1">
    <location>
        <begin position="261"/>
        <end position="280"/>
    </location>
</feature>
<evidence type="ECO:0000313" key="2">
    <source>
        <dbReference type="EMBL" id="KAJ7190676.1"/>
    </source>
</evidence>
<feature type="region of interest" description="Disordered" evidence="1">
    <location>
        <begin position="595"/>
        <end position="614"/>
    </location>
</feature>
<sequence>MSPPTGQISVSAKLERPQRPGWGMHAPPRRRRAPCPSPHPLAVTPTTMQPPFSGHPPSLLATPPQPHSPLIALPVELLELVAFHLATCRPNLGPPTTLLPLLATCRAVHTRLAAATNPALWAAIARAKLVLSPAFFELCPPAALAAAEPWRRARARGRGKGRVARDVAALRTACAALAVIRAGDPHHRAAGTALLVAYALLVADGGARGGVGKNRSQLAWAGARAFALRFVRARLWVGRYGDRDPPSMGAHEPAVDEVFRDREDGFRERNDGPDGFRDREDDSDTSDSLSVDLLRDAHTGLNSFDEWRAEWRNPVWRVGWPRDTRVAAAALWVLWFFESKDTLAAEPEALRQHIMALLLPFVCAPFRYASALAPPHHYSVPLLPGVLAGAGTGAGGAITVPTFHGPYPIYPHGAPGAGVRASAGAGPRARRGAPLGRAQRGGARALGRLLCAPPARLLFFARMQSRMGVPPHLPRDRADAEARWRTAGNVGPMPVGPTQADIHEKNVRPVVRFEPQLPAAFAPAPASASVPAPTTHIPRPLTFAEAERVGAVDPGDADADEPAPDARWAHHRWGARLCGRYDGRGMWDDGRMAGAGAAPAPAPTTRARWRGRGGAPPGRIGQVYELGSFEGLWAGTMLVPSEPHYNALVGTPGGALPPGGLARDDFMATARPVYMRIAEHWSFHPQTPVPAPAADTTTGDEGLRTGWLPPHTRVVSTGGGQIEVRVPAVDARRGGEDAHVYETVLQGRVLRDGAHDIERCPGCARAGKRARWARERERTTGGCDEEGEIGGEDTDGSGSPAETLPSPGSSSPSRSPTTPDIDPAAWPEWDAHRRHFGHSDDDCERGCDGVQDVVFTGATDPAHGQAWHHYEFAGRVRPWDGLVGLVMRPRDSMLGLATYFISGHLVGRDTFEGTWQMATQDVLAPSWGGSLCLSRGE</sequence>
<organism evidence="2 3">
    <name type="scientific">Mycena pura</name>
    <dbReference type="NCBI Taxonomy" id="153505"/>
    <lineage>
        <taxon>Eukaryota</taxon>
        <taxon>Fungi</taxon>
        <taxon>Dikarya</taxon>
        <taxon>Basidiomycota</taxon>
        <taxon>Agaricomycotina</taxon>
        <taxon>Agaricomycetes</taxon>
        <taxon>Agaricomycetidae</taxon>
        <taxon>Agaricales</taxon>
        <taxon>Marasmiineae</taxon>
        <taxon>Mycenaceae</taxon>
        <taxon>Mycena</taxon>
    </lineage>
</organism>
<dbReference type="EMBL" id="JARJCW010000145">
    <property type="protein sequence ID" value="KAJ7190676.1"/>
    <property type="molecule type" value="Genomic_DNA"/>
</dbReference>
<feature type="region of interest" description="Disordered" evidence="1">
    <location>
        <begin position="1"/>
        <end position="65"/>
    </location>
</feature>
<comment type="caution">
    <text evidence="2">The sequence shown here is derived from an EMBL/GenBank/DDBJ whole genome shotgun (WGS) entry which is preliminary data.</text>
</comment>
<feature type="compositionally biased region" description="Low complexity" evidence="1">
    <location>
        <begin position="595"/>
        <end position="606"/>
    </location>
</feature>
<accession>A0AAD6URG1</accession>
<feature type="region of interest" description="Disordered" evidence="1">
    <location>
        <begin position="261"/>
        <end position="287"/>
    </location>
</feature>
<feature type="compositionally biased region" description="Low complexity" evidence="1">
    <location>
        <begin position="805"/>
        <end position="823"/>
    </location>
</feature>
<name>A0AAD6URG1_9AGAR</name>
<evidence type="ECO:0008006" key="4">
    <source>
        <dbReference type="Google" id="ProtNLM"/>
    </source>
</evidence>
<feature type="compositionally biased region" description="Acidic residues" evidence="1">
    <location>
        <begin position="783"/>
        <end position="795"/>
    </location>
</feature>
<feature type="region of interest" description="Disordered" evidence="1">
    <location>
        <begin position="765"/>
        <end position="825"/>
    </location>
</feature>
<proteinExistence type="predicted"/>
<evidence type="ECO:0000256" key="1">
    <source>
        <dbReference type="SAM" id="MobiDB-lite"/>
    </source>
</evidence>
<dbReference type="AlphaFoldDB" id="A0AAD6URG1"/>
<evidence type="ECO:0000313" key="3">
    <source>
        <dbReference type="Proteomes" id="UP001219525"/>
    </source>
</evidence>
<keyword evidence="3" id="KW-1185">Reference proteome</keyword>
<feature type="region of interest" description="Disordered" evidence="1">
    <location>
        <begin position="686"/>
        <end position="708"/>
    </location>
</feature>
<protein>
    <recommendedName>
        <fullName evidence="4">F-box domain-containing protein</fullName>
    </recommendedName>
</protein>